<evidence type="ECO:0000256" key="2">
    <source>
        <dbReference type="ARBA" id="ARBA00022827"/>
    </source>
</evidence>
<proteinExistence type="predicted"/>
<dbReference type="SMART" id="SM01092">
    <property type="entry name" value="CO_deh_flav_C"/>
    <property type="match status" value="1"/>
</dbReference>
<dbReference type="EMBL" id="WMBA01000014">
    <property type="protein sequence ID" value="MTD54675.1"/>
    <property type="molecule type" value="Genomic_DNA"/>
</dbReference>
<dbReference type="RefSeq" id="WP_154756897.1">
    <property type="nucleotide sequence ID" value="NZ_WMBA01000014.1"/>
</dbReference>
<dbReference type="InterPro" id="IPR002346">
    <property type="entry name" value="Mopterin_DH_FAD-bd"/>
</dbReference>
<sequence length="271" mass="28373">MIRETLRYHRPDSLAEATALLAEHAGDIRVLGGGTSLIPCLTRGEIDVGHLLDLRGLGLGTIREVPDGAEIGAMVTYADVLASPVIAERVPLVARVARGITGGRQITQQGTPVGSACFNFPTTDAPGMFAALRARFQVAGPSGTRQVSAADFFVDAYRIGLEPGELVTGVLVPTTKRGGYCKIKHASGSWPIATAAAVFDGAADGRLRVALGAVQAVPLVVTADDPGQLAERVRDAIDAPWADVLAPADYRVRVAPVVARRAVDELLEVLP</sequence>
<keyword evidence="2" id="KW-0274">FAD</keyword>
<dbReference type="Gene3D" id="3.30.465.10">
    <property type="match status" value="1"/>
</dbReference>
<accession>A0A6N7YNV6</accession>
<name>A0A6N7YNV6_9PSEU</name>
<dbReference type="OrthoDB" id="9793944at2"/>
<evidence type="ECO:0000256" key="1">
    <source>
        <dbReference type="ARBA" id="ARBA00022630"/>
    </source>
</evidence>
<dbReference type="GO" id="GO:0016491">
    <property type="term" value="F:oxidoreductase activity"/>
    <property type="evidence" value="ECO:0007669"/>
    <property type="project" value="UniProtKB-KW"/>
</dbReference>
<dbReference type="Gene3D" id="3.30.390.50">
    <property type="entry name" value="CO dehydrogenase flavoprotein, C-terminal domain"/>
    <property type="match status" value="1"/>
</dbReference>
<dbReference type="InterPro" id="IPR005107">
    <property type="entry name" value="CO_DH_flav_C"/>
</dbReference>
<gene>
    <name evidence="5" type="ORF">GKO32_11885</name>
</gene>
<keyword evidence="1" id="KW-0285">Flavoprotein</keyword>
<keyword evidence="3" id="KW-0560">Oxidoreductase</keyword>
<dbReference type="Proteomes" id="UP000440096">
    <property type="component" value="Unassembled WGS sequence"/>
</dbReference>
<dbReference type="GO" id="GO:0071949">
    <property type="term" value="F:FAD binding"/>
    <property type="evidence" value="ECO:0007669"/>
    <property type="project" value="InterPro"/>
</dbReference>
<dbReference type="PROSITE" id="PS51387">
    <property type="entry name" value="FAD_PCMH"/>
    <property type="match status" value="1"/>
</dbReference>
<dbReference type="InterPro" id="IPR036318">
    <property type="entry name" value="FAD-bd_PCMH-like_sf"/>
</dbReference>
<feature type="domain" description="FAD-binding PCMH-type" evidence="4">
    <location>
        <begin position="1"/>
        <end position="177"/>
    </location>
</feature>
<dbReference type="InterPro" id="IPR016167">
    <property type="entry name" value="FAD-bd_PCMH_sub1"/>
</dbReference>
<dbReference type="InterPro" id="IPR016169">
    <property type="entry name" value="FAD-bd_PCMH_sub2"/>
</dbReference>
<reference evidence="5 6" key="1">
    <citation type="submission" date="2019-11" db="EMBL/GenBank/DDBJ databases">
        <title>Draft genome of Amycolatopsis RM579.</title>
        <authorList>
            <person name="Duangmal K."/>
            <person name="Mingma R."/>
        </authorList>
    </citation>
    <scope>NUCLEOTIDE SEQUENCE [LARGE SCALE GENOMIC DNA]</scope>
    <source>
        <strain evidence="5 6">RM579</strain>
    </source>
</reference>
<evidence type="ECO:0000259" key="4">
    <source>
        <dbReference type="PROSITE" id="PS51387"/>
    </source>
</evidence>
<dbReference type="PANTHER" id="PTHR42659">
    <property type="entry name" value="XANTHINE DEHYDROGENASE SUBUNIT C-RELATED"/>
    <property type="match status" value="1"/>
</dbReference>
<dbReference type="SUPFAM" id="SSF56176">
    <property type="entry name" value="FAD-binding/transporter-associated domain-like"/>
    <property type="match status" value="1"/>
</dbReference>
<dbReference type="Pfam" id="PF00941">
    <property type="entry name" value="FAD_binding_5"/>
    <property type="match status" value="1"/>
</dbReference>
<dbReference type="Gene3D" id="3.30.43.10">
    <property type="entry name" value="Uridine Diphospho-n-acetylenolpyruvylglucosamine Reductase, domain 2"/>
    <property type="match status" value="1"/>
</dbReference>
<keyword evidence="6" id="KW-1185">Reference proteome</keyword>
<dbReference type="InterPro" id="IPR051312">
    <property type="entry name" value="Diverse_Substr_Oxidored"/>
</dbReference>
<evidence type="ECO:0000313" key="5">
    <source>
        <dbReference type="EMBL" id="MTD54675.1"/>
    </source>
</evidence>
<protein>
    <submittedName>
        <fullName evidence="5">Carbon monoxide dehydrogenase</fullName>
    </submittedName>
</protein>
<evidence type="ECO:0000313" key="6">
    <source>
        <dbReference type="Proteomes" id="UP000440096"/>
    </source>
</evidence>
<dbReference type="PANTHER" id="PTHR42659:SF2">
    <property type="entry name" value="XANTHINE DEHYDROGENASE SUBUNIT C-RELATED"/>
    <property type="match status" value="1"/>
</dbReference>
<dbReference type="SUPFAM" id="SSF55447">
    <property type="entry name" value="CO dehydrogenase flavoprotein C-terminal domain-like"/>
    <property type="match status" value="1"/>
</dbReference>
<organism evidence="5 6">
    <name type="scientific">Amycolatopsis pithecellobii</name>
    <dbReference type="NCBI Taxonomy" id="664692"/>
    <lineage>
        <taxon>Bacteria</taxon>
        <taxon>Bacillati</taxon>
        <taxon>Actinomycetota</taxon>
        <taxon>Actinomycetes</taxon>
        <taxon>Pseudonocardiales</taxon>
        <taxon>Pseudonocardiaceae</taxon>
        <taxon>Amycolatopsis</taxon>
    </lineage>
</organism>
<dbReference type="AlphaFoldDB" id="A0A6N7YNV6"/>
<evidence type="ECO:0000256" key="3">
    <source>
        <dbReference type="ARBA" id="ARBA00023002"/>
    </source>
</evidence>
<dbReference type="InterPro" id="IPR016166">
    <property type="entry name" value="FAD-bd_PCMH"/>
</dbReference>
<comment type="caution">
    <text evidence="5">The sequence shown here is derived from an EMBL/GenBank/DDBJ whole genome shotgun (WGS) entry which is preliminary data.</text>
</comment>
<dbReference type="InterPro" id="IPR036683">
    <property type="entry name" value="CO_DH_flav_C_dom_sf"/>
</dbReference>